<keyword evidence="4" id="KW-0456">Lyase</keyword>
<dbReference type="Pfam" id="PF01081">
    <property type="entry name" value="Aldolase"/>
    <property type="match status" value="1"/>
</dbReference>
<dbReference type="EMBL" id="JAWDIP010000003">
    <property type="protein sequence ID" value="MDY0393613.1"/>
    <property type="molecule type" value="Genomic_DNA"/>
</dbReference>
<evidence type="ECO:0000256" key="2">
    <source>
        <dbReference type="ARBA" id="ARBA00006906"/>
    </source>
</evidence>
<gene>
    <name evidence="7" type="ORF">RWE15_03125</name>
</gene>
<keyword evidence="6" id="KW-1133">Transmembrane helix</keyword>
<name>A0ABU5C455_9BACI</name>
<comment type="caution">
    <text evidence="7">The sequence shown here is derived from an EMBL/GenBank/DDBJ whole genome shotgun (WGS) entry which is preliminary data.</text>
</comment>
<protein>
    <submittedName>
        <fullName evidence="7">Bifunctional 4-hydroxy-2-oxoglutarate aldolase/2-dehydro-3-deoxy-phosphogluconate aldolase</fullName>
    </submittedName>
</protein>
<keyword evidence="6" id="KW-0472">Membrane</keyword>
<accession>A0ABU5C455</accession>
<dbReference type="Gene3D" id="3.20.20.70">
    <property type="entry name" value="Aldolase class I"/>
    <property type="match status" value="1"/>
</dbReference>
<dbReference type="InterPro" id="IPR013785">
    <property type="entry name" value="Aldolase_TIM"/>
</dbReference>
<keyword evidence="6" id="KW-0812">Transmembrane</keyword>
<reference evidence="7 8" key="1">
    <citation type="submission" date="2023-10" db="EMBL/GenBank/DDBJ databases">
        <title>Virgibacillus halophilus 5B73C genome.</title>
        <authorList>
            <person name="Miliotis G."/>
            <person name="Sengupta P."/>
            <person name="Hameed A."/>
            <person name="Chuvochina M."/>
            <person name="Mcdonagh F."/>
            <person name="Simpson A.C."/>
            <person name="Singh N.K."/>
            <person name="Rekha P.D."/>
            <person name="Raman K."/>
            <person name="Hugenholtz P."/>
            <person name="Venkateswaran K."/>
        </authorList>
    </citation>
    <scope>NUCLEOTIDE SEQUENCE [LARGE SCALE GENOMIC DNA]</scope>
    <source>
        <strain evidence="7 8">5B73C</strain>
    </source>
</reference>
<comment type="subunit">
    <text evidence="3">Homotrimer.</text>
</comment>
<evidence type="ECO:0000256" key="5">
    <source>
        <dbReference type="ARBA" id="ARBA00023277"/>
    </source>
</evidence>
<dbReference type="PANTHER" id="PTHR30246">
    <property type="entry name" value="2-KETO-3-DEOXY-6-PHOSPHOGLUCONATE ALDOLASE"/>
    <property type="match status" value="1"/>
</dbReference>
<dbReference type="SUPFAM" id="SSF51569">
    <property type="entry name" value="Aldolase"/>
    <property type="match status" value="1"/>
</dbReference>
<dbReference type="NCBIfam" id="NF005119">
    <property type="entry name" value="PRK06552.1"/>
    <property type="match status" value="1"/>
</dbReference>
<comment type="pathway">
    <text evidence="1">Carbohydrate acid metabolism.</text>
</comment>
<evidence type="ECO:0000256" key="4">
    <source>
        <dbReference type="ARBA" id="ARBA00023239"/>
    </source>
</evidence>
<sequence>MSNSEVYEEVILLLGAYVVTCMTKYLSKEKSDNMKKQEILNKLVEKPVVAVVRGDSKKDAIKGAEAVIAGGITGIELTFTIPKAEQVIVELASKYEDVPGIVVGAGTVLDAVTARIAIMAGAQFIVSPTFDAETANICNLYHIPYMPGCMTITEIITATKAGADIIKLFPGNAFGSSIVKAFKAPLPHLNIMPTGGVSLENMEEWFEAGVVAIGVGGNLMAPAARGDFAGTTEMAEKYIARYEEIKSNRNGQRNE</sequence>
<evidence type="ECO:0000313" key="7">
    <source>
        <dbReference type="EMBL" id="MDY0393613.1"/>
    </source>
</evidence>
<dbReference type="NCBIfam" id="TIGR01182">
    <property type="entry name" value="eda"/>
    <property type="match status" value="1"/>
</dbReference>
<proteinExistence type="inferred from homology"/>
<comment type="similarity">
    <text evidence="2">Belongs to the KHG/KDPG aldolase family.</text>
</comment>
<dbReference type="Proteomes" id="UP001281447">
    <property type="component" value="Unassembled WGS sequence"/>
</dbReference>
<evidence type="ECO:0000256" key="1">
    <source>
        <dbReference type="ARBA" id="ARBA00004761"/>
    </source>
</evidence>
<keyword evidence="5" id="KW-0119">Carbohydrate metabolism</keyword>
<evidence type="ECO:0000256" key="3">
    <source>
        <dbReference type="ARBA" id="ARBA00011233"/>
    </source>
</evidence>
<dbReference type="CDD" id="cd00452">
    <property type="entry name" value="KDPG_aldolase"/>
    <property type="match status" value="1"/>
</dbReference>
<dbReference type="PANTHER" id="PTHR30246:SF1">
    <property type="entry name" value="2-DEHYDRO-3-DEOXY-6-PHOSPHOGALACTONATE ALDOLASE-RELATED"/>
    <property type="match status" value="1"/>
</dbReference>
<dbReference type="InterPro" id="IPR000887">
    <property type="entry name" value="Aldlse_KDPG_KHG"/>
</dbReference>
<organism evidence="7 8">
    <name type="scientific">Tigheibacillus halophilus</name>
    <dbReference type="NCBI Taxonomy" id="361280"/>
    <lineage>
        <taxon>Bacteria</taxon>
        <taxon>Bacillati</taxon>
        <taxon>Bacillota</taxon>
        <taxon>Bacilli</taxon>
        <taxon>Bacillales</taxon>
        <taxon>Bacillaceae</taxon>
        <taxon>Tigheibacillus</taxon>
    </lineage>
</organism>
<evidence type="ECO:0000256" key="6">
    <source>
        <dbReference type="SAM" id="Phobius"/>
    </source>
</evidence>
<feature type="transmembrane region" description="Helical" evidence="6">
    <location>
        <begin position="6"/>
        <end position="26"/>
    </location>
</feature>
<keyword evidence="8" id="KW-1185">Reference proteome</keyword>
<evidence type="ECO:0000313" key="8">
    <source>
        <dbReference type="Proteomes" id="UP001281447"/>
    </source>
</evidence>